<accession>A0A8J7FQ57</accession>
<dbReference type="RefSeq" id="WP_194115149.1">
    <property type="nucleotide sequence ID" value="NZ_JADFUA010000002.1"/>
</dbReference>
<organism evidence="2 3">
    <name type="scientific">Chitinilyticum piscinae</name>
    <dbReference type="NCBI Taxonomy" id="2866724"/>
    <lineage>
        <taxon>Bacteria</taxon>
        <taxon>Pseudomonadati</taxon>
        <taxon>Pseudomonadota</taxon>
        <taxon>Betaproteobacteria</taxon>
        <taxon>Neisseriales</taxon>
        <taxon>Chitinibacteraceae</taxon>
        <taxon>Chitinilyticum</taxon>
    </lineage>
</organism>
<evidence type="ECO:0000313" key="3">
    <source>
        <dbReference type="Proteomes" id="UP000604481"/>
    </source>
</evidence>
<name>A0A8J7FQ57_9NEIS</name>
<proteinExistence type="predicted"/>
<feature type="region of interest" description="Disordered" evidence="1">
    <location>
        <begin position="28"/>
        <end position="49"/>
    </location>
</feature>
<protein>
    <submittedName>
        <fullName evidence="2">Uncharacterized protein</fullName>
    </submittedName>
</protein>
<keyword evidence="3" id="KW-1185">Reference proteome</keyword>
<dbReference type="Proteomes" id="UP000604481">
    <property type="component" value="Unassembled WGS sequence"/>
</dbReference>
<dbReference type="AlphaFoldDB" id="A0A8J7FQ57"/>
<evidence type="ECO:0000256" key="1">
    <source>
        <dbReference type="SAM" id="MobiDB-lite"/>
    </source>
</evidence>
<evidence type="ECO:0000313" key="2">
    <source>
        <dbReference type="EMBL" id="MBE9608616.1"/>
    </source>
</evidence>
<dbReference type="EMBL" id="JADFUA010000002">
    <property type="protein sequence ID" value="MBE9608616.1"/>
    <property type="molecule type" value="Genomic_DNA"/>
</dbReference>
<gene>
    <name evidence="2" type="ORF">INR99_04570</name>
</gene>
<reference evidence="2 3" key="1">
    <citation type="submission" date="2020-10" db="EMBL/GenBank/DDBJ databases">
        <title>The genome sequence of Chitinilyticum litopenaei 4Y14.</title>
        <authorList>
            <person name="Liu Y."/>
        </authorList>
    </citation>
    <scope>NUCLEOTIDE SEQUENCE [LARGE SCALE GENOMIC DNA]</scope>
    <source>
        <strain evidence="2 3">4Y14</strain>
    </source>
</reference>
<sequence>MNVVTSLWLRSVVLVLLGGLAAGAVASSSVHRKPPAAKGHGSARSAEPVYTGPGVVRVLPGTELPANAVLPPARGYSVSSSHAPAATAAKPAPIFGAAAGAAAAGKAEGAPPAAKRPTNEFYIVNNPELRWQQYSYP</sequence>
<comment type="caution">
    <text evidence="2">The sequence shown here is derived from an EMBL/GenBank/DDBJ whole genome shotgun (WGS) entry which is preliminary data.</text>
</comment>